<reference evidence="3" key="2">
    <citation type="submission" date="2020-09" db="EMBL/GenBank/DDBJ databases">
        <authorList>
            <person name="Sun Q."/>
            <person name="Ohkuma M."/>
        </authorList>
    </citation>
    <scope>NUCLEOTIDE SEQUENCE</scope>
    <source>
        <strain evidence="3">JCM 3086</strain>
    </source>
</reference>
<dbReference type="Proteomes" id="UP000657574">
    <property type="component" value="Unassembled WGS sequence"/>
</dbReference>
<sequence length="319" mass="33411">MRIRNTLIGSVAASAAAIALGTTSAFASVNVDLTTGTGFIGQGAVQSALGYNNSALQQAVDSKSLAFTAKQPTSQSLSQDATQSGSQIASQVGLQSGTQSGTEAARQVVSQDLTCTFTNGNGTKTFHRDGVRDGERTGTRTVSHVGTREGSRDVSREGTRTGSRTGVLTGSLAYDLDVEARKANQYTGFIVNGWRGEPSYEAGETSWTSPVSFGDWQLGDWELGDWKFGDYTFGDWSFGAFEPVGDVQWGTWDAAPGENPDDCLRSDNSGKITDLSNVITPGTVIDGDITPGAITYDGIETGVTTTSGPAQLFVNGKAL</sequence>
<dbReference type="RefSeq" id="WP_189315698.1">
    <property type="nucleotide sequence ID" value="NZ_BMQA01000041.1"/>
</dbReference>
<feature type="signal peptide" evidence="2">
    <location>
        <begin position="1"/>
        <end position="27"/>
    </location>
</feature>
<proteinExistence type="predicted"/>
<evidence type="ECO:0000313" key="4">
    <source>
        <dbReference type="Proteomes" id="UP000657574"/>
    </source>
</evidence>
<keyword evidence="2" id="KW-0732">Signal</keyword>
<protein>
    <submittedName>
        <fullName evidence="3">Uncharacterized protein</fullName>
    </submittedName>
</protein>
<feature type="chain" id="PRO_5037806038" evidence="2">
    <location>
        <begin position="28"/>
        <end position="319"/>
    </location>
</feature>
<accession>A0A917L8G0</accession>
<feature type="region of interest" description="Disordered" evidence="1">
    <location>
        <begin position="76"/>
        <end position="95"/>
    </location>
</feature>
<keyword evidence="4" id="KW-1185">Reference proteome</keyword>
<reference evidence="3" key="1">
    <citation type="journal article" date="2014" name="Int. J. Syst. Evol. Microbiol.">
        <title>Complete genome sequence of Corynebacterium casei LMG S-19264T (=DSM 44701T), isolated from a smear-ripened cheese.</title>
        <authorList>
            <consortium name="US DOE Joint Genome Institute (JGI-PGF)"/>
            <person name="Walter F."/>
            <person name="Albersmeier A."/>
            <person name="Kalinowski J."/>
            <person name="Ruckert C."/>
        </authorList>
    </citation>
    <scope>NUCLEOTIDE SEQUENCE</scope>
    <source>
        <strain evidence="3">JCM 3086</strain>
    </source>
</reference>
<evidence type="ECO:0000256" key="2">
    <source>
        <dbReference type="SAM" id="SignalP"/>
    </source>
</evidence>
<feature type="region of interest" description="Disordered" evidence="1">
    <location>
        <begin position="119"/>
        <end position="164"/>
    </location>
</feature>
<dbReference type="EMBL" id="BMQA01000041">
    <property type="protein sequence ID" value="GGJ52009.1"/>
    <property type="molecule type" value="Genomic_DNA"/>
</dbReference>
<gene>
    <name evidence="3" type="ORF">GCM10010121_073650</name>
</gene>
<comment type="caution">
    <text evidence="3">The sequence shown here is derived from an EMBL/GenBank/DDBJ whole genome shotgun (WGS) entry which is preliminary data.</text>
</comment>
<evidence type="ECO:0000313" key="3">
    <source>
        <dbReference type="EMBL" id="GGJ52009.1"/>
    </source>
</evidence>
<feature type="compositionally biased region" description="Basic and acidic residues" evidence="1">
    <location>
        <begin position="146"/>
        <end position="159"/>
    </location>
</feature>
<organism evidence="3 4">
    <name type="scientific">Streptomyces brasiliensis</name>
    <dbReference type="NCBI Taxonomy" id="1954"/>
    <lineage>
        <taxon>Bacteria</taxon>
        <taxon>Bacillati</taxon>
        <taxon>Actinomycetota</taxon>
        <taxon>Actinomycetes</taxon>
        <taxon>Kitasatosporales</taxon>
        <taxon>Streptomycetaceae</taxon>
        <taxon>Streptomyces</taxon>
    </lineage>
</organism>
<feature type="compositionally biased region" description="Basic and acidic residues" evidence="1">
    <location>
        <begin position="126"/>
        <end position="138"/>
    </location>
</feature>
<evidence type="ECO:0000256" key="1">
    <source>
        <dbReference type="SAM" id="MobiDB-lite"/>
    </source>
</evidence>
<name>A0A917L8G0_9ACTN</name>
<dbReference type="AlphaFoldDB" id="A0A917L8G0"/>